<sequence length="144" mass="17074">MNDKSFDYGECLENYDPDIDYEILDHNESYLENTSEISSTPKTTTDESVMTDHEYASKDFTFDERALNHAKNFVISTTEHLEQDENNINAIDYEIEDDSDTNTNNLEKDKQYVVVDYQERRFQHCLNNIHRQIKQLIGTWELDF</sequence>
<reference evidence="1" key="1">
    <citation type="submission" date="2021-06" db="EMBL/GenBank/DDBJ databases">
        <authorList>
            <person name="Kallberg Y."/>
            <person name="Tangrot J."/>
            <person name="Rosling A."/>
        </authorList>
    </citation>
    <scope>NUCLEOTIDE SEQUENCE</scope>
    <source>
        <strain evidence="1">MA461A</strain>
    </source>
</reference>
<evidence type="ECO:0000313" key="1">
    <source>
        <dbReference type="EMBL" id="CAG8557912.1"/>
    </source>
</evidence>
<comment type="caution">
    <text evidence="1">The sequence shown here is derived from an EMBL/GenBank/DDBJ whole genome shotgun (WGS) entry which is preliminary data.</text>
</comment>
<dbReference type="EMBL" id="CAJVQC010005720">
    <property type="protein sequence ID" value="CAG8557912.1"/>
    <property type="molecule type" value="Genomic_DNA"/>
</dbReference>
<evidence type="ECO:0000313" key="2">
    <source>
        <dbReference type="Proteomes" id="UP000789920"/>
    </source>
</evidence>
<keyword evidence="2" id="KW-1185">Reference proteome</keyword>
<gene>
    <name evidence="1" type="ORF">RPERSI_LOCUS4239</name>
</gene>
<proteinExistence type="predicted"/>
<organism evidence="1 2">
    <name type="scientific">Racocetra persica</name>
    <dbReference type="NCBI Taxonomy" id="160502"/>
    <lineage>
        <taxon>Eukaryota</taxon>
        <taxon>Fungi</taxon>
        <taxon>Fungi incertae sedis</taxon>
        <taxon>Mucoromycota</taxon>
        <taxon>Glomeromycotina</taxon>
        <taxon>Glomeromycetes</taxon>
        <taxon>Diversisporales</taxon>
        <taxon>Gigasporaceae</taxon>
        <taxon>Racocetra</taxon>
    </lineage>
</organism>
<dbReference type="Proteomes" id="UP000789920">
    <property type="component" value="Unassembled WGS sequence"/>
</dbReference>
<protein>
    <submittedName>
        <fullName evidence="1">7640_t:CDS:1</fullName>
    </submittedName>
</protein>
<accession>A0ACA9LZM8</accession>
<name>A0ACA9LZM8_9GLOM</name>